<evidence type="ECO:0000313" key="8">
    <source>
        <dbReference type="EMBL" id="PWQ93036.1"/>
    </source>
</evidence>
<sequence>MNLLKIWRQAWRIDEMRLLFLALLVSVTAVTSVNFFTDRTERSMTQQATKLLGADLIVRSSRPLSEDYLSQAKQLGLQQAEIISFRSVVSVGDSLQLSDVKAVSDTFPLRGNVETSSLLDGRSEVDSLSNLKSGQVWAAPTLFSSLEIPPNTEVRIGRSLFNLNKVLVKSPNQGANVFQFSPEVLMPLADLPATGLLTPGSRARFSYLFSGTDAQVKNMTDWLKPQLKTGERLETLDDGLPSVGTALQRAQRFLNTAALLSVILAGAAIALTSYSFSRHETHSVAVLKTMGASRRRILVRYLSQLLLTSTAAAILGAILGYFIQNGIAYMLRDVIGTDLPAPSLVPLITGLLTAWIMVFSFSSPQLLQLVNTAPVQIFQNQPQPRSNRWKLLLLTIMSGIFALMWMQTQDLKLSAFLFLGTLGAILVFWAVSTLLLSQLKKLSRNRKYSARALSSAGNRLVLLVVVFGIGLFSLLLLTALRGDLLDRWQNSIPDDAPNNFLINIQPDEVSKLRAYLNENKIDPDLYPMIRGRLVAMNDKPVVIDDFESPRARRLLQREFNLSSVEAFPEANILLEGEWFKPEDNQGFSVEEGVMERFSLVLGDTMTFDIGGVQFTQTITSVRRVNWDNLTPNFFVLGAPGSMENLPQTWITSIYAPPENRSLVPDLIKQHPSVSAINISAIMTQIKDLIGKAAFAVQAIFAFTLIAGIVVLFAALQSQKAERRKELAILKTIGASRKQLRQSILTEFVVVGAVSGFLAGLFAVLASNIAAYALFDLEPSINLMLILIGTVAGAVLVGIAGYLNLRPLLNVAPAVLFQEHAE</sequence>
<evidence type="ECO:0000256" key="5">
    <source>
        <dbReference type="ARBA" id="ARBA00023136"/>
    </source>
</evidence>
<evidence type="ECO:0000256" key="1">
    <source>
        <dbReference type="ARBA" id="ARBA00004651"/>
    </source>
</evidence>
<feature type="transmembrane region" description="Helical" evidence="6">
    <location>
        <begin position="692"/>
        <end position="715"/>
    </location>
</feature>
<evidence type="ECO:0000256" key="6">
    <source>
        <dbReference type="SAM" id="Phobius"/>
    </source>
</evidence>
<proteinExistence type="predicted"/>
<name>A0A317C2X2_9GAMM</name>
<dbReference type="Proteomes" id="UP000245539">
    <property type="component" value="Unassembled WGS sequence"/>
</dbReference>
<dbReference type="PANTHER" id="PTHR30287:SF1">
    <property type="entry name" value="INNER MEMBRANE PROTEIN"/>
    <property type="match status" value="1"/>
</dbReference>
<keyword evidence="9" id="KW-1185">Reference proteome</keyword>
<feature type="domain" description="ABC3 transporter permease C-terminal" evidence="7">
    <location>
        <begin position="256"/>
        <end position="371"/>
    </location>
</feature>
<protein>
    <recommendedName>
        <fullName evidence="7">ABC3 transporter permease C-terminal domain-containing protein</fullName>
    </recommendedName>
</protein>
<dbReference type="InterPro" id="IPR038766">
    <property type="entry name" value="Membrane_comp_ABC_pdt"/>
</dbReference>
<evidence type="ECO:0000256" key="2">
    <source>
        <dbReference type="ARBA" id="ARBA00022475"/>
    </source>
</evidence>
<feature type="transmembrane region" description="Helical" evidence="6">
    <location>
        <begin position="413"/>
        <end position="439"/>
    </location>
</feature>
<feature type="transmembrane region" description="Helical" evidence="6">
    <location>
        <begin position="257"/>
        <end position="277"/>
    </location>
</feature>
<dbReference type="Pfam" id="PF02687">
    <property type="entry name" value="FtsX"/>
    <property type="match status" value="2"/>
</dbReference>
<feature type="transmembrane region" description="Helical" evidence="6">
    <location>
        <begin position="460"/>
        <end position="480"/>
    </location>
</feature>
<feature type="transmembrane region" description="Helical" evidence="6">
    <location>
        <begin position="747"/>
        <end position="774"/>
    </location>
</feature>
<keyword evidence="5 6" id="KW-0472">Membrane</keyword>
<accession>A0A317C2X2</accession>
<evidence type="ECO:0000256" key="3">
    <source>
        <dbReference type="ARBA" id="ARBA00022692"/>
    </source>
</evidence>
<dbReference type="InterPro" id="IPR003838">
    <property type="entry name" value="ABC3_permease_C"/>
</dbReference>
<evidence type="ECO:0000256" key="4">
    <source>
        <dbReference type="ARBA" id="ARBA00022989"/>
    </source>
</evidence>
<dbReference type="RefSeq" id="WP_109839108.1">
    <property type="nucleotide sequence ID" value="NZ_QGKM01000069.1"/>
</dbReference>
<dbReference type="AlphaFoldDB" id="A0A317C2X2"/>
<feature type="transmembrane region" description="Helical" evidence="6">
    <location>
        <begin position="343"/>
        <end position="361"/>
    </location>
</feature>
<evidence type="ECO:0000259" key="7">
    <source>
        <dbReference type="Pfam" id="PF02687"/>
    </source>
</evidence>
<evidence type="ECO:0000313" key="9">
    <source>
        <dbReference type="Proteomes" id="UP000245539"/>
    </source>
</evidence>
<comment type="caution">
    <text evidence="8">The sequence shown here is derived from an EMBL/GenBank/DDBJ whole genome shotgun (WGS) entry which is preliminary data.</text>
</comment>
<feature type="domain" description="ABC3 transporter permease C-terminal" evidence="7">
    <location>
        <begin position="699"/>
        <end position="809"/>
    </location>
</feature>
<dbReference type="PANTHER" id="PTHR30287">
    <property type="entry name" value="MEMBRANE COMPONENT OF PREDICTED ABC SUPERFAMILY METABOLITE UPTAKE TRANSPORTER"/>
    <property type="match status" value="1"/>
</dbReference>
<feature type="transmembrane region" description="Helical" evidence="6">
    <location>
        <begin position="298"/>
        <end position="323"/>
    </location>
</feature>
<gene>
    <name evidence="8" type="ORF">DKW60_18290</name>
</gene>
<keyword evidence="3 6" id="KW-0812">Transmembrane</keyword>
<dbReference type="EMBL" id="QGKM01000069">
    <property type="protein sequence ID" value="PWQ93036.1"/>
    <property type="molecule type" value="Genomic_DNA"/>
</dbReference>
<feature type="transmembrane region" description="Helical" evidence="6">
    <location>
        <begin position="780"/>
        <end position="802"/>
    </location>
</feature>
<reference evidence="8 9" key="1">
    <citation type="submission" date="2018-05" db="EMBL/GenBank/DDBJ databases">
        <title>Leucothrix arctica sp. nov., isolated from Arctic seawater.</title>
        <authorList>
            <person name="Choi A."/>
            <person name="Baek K."/>
        </authorList>
    </citation>
    <scope>NUCLEOTIDE SEQUENCE [LARGE SCALE GENOMIC DNA]</scope>
    <source>
        <strain evidence="8 9">JCM 18388</strain>
    </source>
</reference>
<dbReference type="OrthoDB" id="5292592at2"/>
<keyword evidence="4 6" id="KW-1133">Transmembrane helix</keyword>
<keyword evidence="2" id="KW-1003">Cell membrane</keyword>
<feature type="transmembrane region" description="Helical" evidence="6">
    <location>
        <begin position="389"/>
        <end position="407"/>
    </location>
</feature>
<comment type="subcellular location">
    <subcellularLocation>
        <location evidence="1">Cell membrane</location>
        <topology evidence="1">Multi-pass membrane protein</topology>
    </subcellularLocation>
</comment>
<dbReference type="GO" id="GO:0005886">
    <property type="term" value="C:plasma membrane"/>
    <property type="evidence" value="ECO:0007669"/>
    <property type="project" value="UniProtKB-SubCell"/>
</dbReference>
<organism evidence="8 9">
    <name type="scientific">Leucothrix pacifica</name>
    <dbReference type="NCBI Taxonomy" id="1247513"/>
    <lineage>
        <taxon>Bacteria</taxon>
        <taxon>Pseudomonadati</taxon>
        <taxon>Pseudomonadota</taxon>
        <taxon>Gammaproteobacteria</taxon>
        <taxon>Thiotrichales</taxon>
        <taxon>Thiotrichaceae</taxon>
        <taxon>Leucothrix</taxon>
    </lineage>
</organism>